<feature type="compositionally biased region" description="Basic residues" evidence="1">
    <location>
        <begin position="95"/>
        <end position="111"/>
    </location>
</feature>
<proteinExistence type="predicted"/>
<gene>
    <name evidence="3" type="ORF">B296_00026087</name>
</gene>
<name>A0A427AP74_ENSVE</name>
<organism evidence="3 4">
    <name type="scientific">Ensete ventricosum</name>
    <name type="common">Abyssinian banana</name>
    <name type="synonym">Musa ensete</name>
    <dbReference type="NCBI Taxonomy" id="4639"/>
    <lineage>
        <taxon>Eukaryota</taxon>
        <taxon>Viridiplantae</taxon>
        <taxon>Streptophyta</taxon>
        <taxon>Embryophyta</taxon>
        <taxon>Tracheophyta</taxon>
        <taxon>Spermatophyta</taxon>
        <taxon>Magnoliopsida</taxon>
        <taxon>Liliopsida</taxon>
        <taxon>Zingiberales</taxon>
        <taxon>Musaceae</taxon>
        <taxon>Ensete</taxon>
    </lineage>
</organism>
<sequence>MRQHQDNRRGAPCFPRSLSLSSSSFITFFLFLISASSAVSIAVADDDVSGNKPHPSFILVSFTPHLREPAVLIPPLLVLVLGCSRRPPFQDRPAPRPRRGRLPRRPPRRRPGLQPRPHPWVLAAPSPLQIPPSPQGQGLRRRRRRPLPHPDRRDLLPQVNPSSS</sequence>
<dbReference type="Proteomes" id="UP000287651">
    <property type="component" value="Unassembled WGS sequence"/>
</dbReference>
<evidence type="ECO:0000256" key="1">
    <source>
        <dbReference type="SAM" id="MobiDB-lite"/>
    </source>
</evidence>
<evidence type="ECO:0000313" key="4">
    <source>
        <dbReference type="Proteomes" id="UP000287651"/>
    </source>
</evidence>
<reference evidence="3 4" key="1">
    <citation type="journal article" date="2014" name="Agronomy (Basel)">
        <title>A Draft Genome Sequence for Ensete ventricosum, the Drought-Tolerant Tree Against Hunger.</title>
        <authorList>
            <person name="Harrison J."/>
            <person name="Moore K.A."/>
            <person name="Paszkiewicz K."/>
            <person name="Jones T."/>
            <person name="Grant M."/>
            <person name="Ambacheew D."/>
            <person name="Muzemil S."/>
            <person name="Studholme D.J."/>
        </authorList>
    </citation>
    <scope>NUCLEOTIDE SEQUENCE [LARGE SCALE GENOMIC DNA]</scope>
</reference>
<protein>
    <submittedName>
        <fullName evidence="3">Uncharacterized protein</fullName>
    </submittedName>
</protein>
<comment type="caution">
    <text evidence="3">The sequence shown here is derived from an EMBL/GenBank/DDBJ whole genome shotgun (WGS) entry which is preliminary data.</text>
</comment>
<feature type="region of interest" description="Disordered" evidence="1">
    <location>
        <begin position="85"/>
        <end position="164"/>
    </location>
</feature>
<evidence type="ECO:0000313" key="3">
    <source>
        <dbReference type="EMBL" id="RRT78027.1"/>
    </source>
</evidence>
<feature type="signal peptide" evidence="2">
    <location>
        <begin position="1"/>
        <end position="38"/>
    </location>
</feature>
<accession>A0A427AP74</accession>
<keyword evidence="2" id="KW-0732">Signal</keyword>
<evidence type="ECO:0000256" key="2">
    <source>
        <dbReference type="SAM" id="SignalP"/>
    </source>
</evidence>
<dbReference type="EMBL" id="AMZH03001777">
    <property type="protein sequence ID" value="RRT78027.1"/>
    <property type="molecule type" value="Genomic_DNA"/>
</dbReference>
<feature type="chain" id="PRO_5019012715" evidence="2">
    <location>
        <begin position="39"/>
        <end position="164"/>
    </location>
</feature>
<dbReference type="AlphaFoldDB" id="A0A427AP74"/>